<dbReference type="GO" id="GO:0046982">
    <property type="term" value="F:protein heterodimerization activity"/>
    <property type="evidence" value="ECO:0007669"/>
    <property type="project" value="InterPro"/>
</dbReference>
<feature type="compositionally biased region" description="Basic and acidic residues" evidence="1">
    <location>
        <begin position="725"/>
        <end position="737"/>
    </location>
</feature>
<feature type="compositionally biased region" description="Basic and acidic residues" evidence="1">
    <location>
        <begin position="414"/>
        <end position="423"/>
    </location>
</feature>
<feature type="compositionally biased region" description="Low complexity" evidence="1">
    <location>
        <begin position="13"/>
        <end position="23"/>
    </location>
</feature>
<dbReference type="Pfam" id="PF10384">
    <property type="entry name" value="Scm3"/>
    <property type="match status" value="1"/>
</dbReference>
<dbReference type="PANTHER" id="PTHR15992:SF5">
    <property type="entry name" value="HOLLIDAY JUNCTION RECOGNITION PROTEIN"/>
    <property type="match status" value="1"/>
</dbReference>
<dbReference type="GO" id="GO:0042393">
    <property type="term" value="F:histone binding"/>
    <property type="evidence" value="ECO:0007669"/>
    <property type="project" value="InterPro"/>
</dbReference>
<dbReference type="EMBL" id="WIQZ01000067">
    <property type="protein sequence ID" value="KAF3128864.1"/>
    <property type="molecule type" value="Genomic_DNA"/>
</dbReference>
<dbReference type="InterPro" id="IPR009072">
    <property type="entry name" value="Histone-fold"/>
</dbReference>
<gene>
    <name evidence="2" type="ORF">TWF703_009239</name>
</gene>
<feature type="compositionally biased region" description="Polar residues" evidence="1">
    <location>
        <begin position="183"/>
        <end position="200"/>
    </location>
</feature>
<feature type="compositionally biased region" description="Acidic residues" evidence="1">
    <location>
        <begin position="317"/>
        <end position="329"/>
    </location>
</feature>
<reference evidence="2 3" key="1">
    <citation type="submission" date="2019-06" db="EMBL/GenBank/DDBJ databases">
        <authorList>
            <person name="Palmer J.M."/>
        </authorList>
    </citation>
    <scope>NUCLEOTIDE SEQUENCE [LARGE SCALE GENOMIC DNA]</scope>
    <source>
        <strain evidence="2 3">TWF703</strain>
    </source>
</reference>
<dbReference type="Proteomes" id="UP000480548">
    <property type="component" value="Unassembled WGS sequence"/>
</dbReference>
<dbReference type="AlphaFoldDB" id="A0A7C8JK17"/>
<evidence type="ECO:0000313" key="3">
    <source>
        <dbReference type="Proteomes" id="UP000480548"/>
    </source>
</evidence>
<evidence type="ECO:0000313" key="2">
    <source>
        <dbReference type="EMBL" id="KAF3128864.1"/>
    </source>
</evidence>
<feature type="region of interest" description="Disordered" evidence="1">
    <location>
        <begin position="412"/>
        <end position="460"/>
    </location>
</feature>
<accession>A0A7C8JK17</accession>
<feature type="region of interest" description="Disordered" evidence="1">
    <location>
        <begin position="1"/>
        <end position="23"/>
    </location>
</feature>
<sequence length="855" mass="94740">MAHVAKRPRLHGPKNPTLTLPATTPKLRNLQIEHENSLRQSAQRLKTSWEDICRRYGRDFDGRADEIDLRTGELVIDNGHLRGLEEDLENTWGGGDDDEEGDDAGSATSSLEMELLARRPMLARDEMGGPMLRDDEAEEIDVDEDLDRDAIDDLFDELELTTGLTGKDKRRREKDQKILEAQESVQKEQNAQDSMPSPASSEPVEQDEDEDEDEDEDVMSTELPSVKQHGINAETAASPDELPPDDIVLEYVSKLGRQRLLALVQTLQSTEQRVEMEDPAIVAQLTPISDCGKPLSDQLGEAVEKLAASKEPIPESTGEEDVLESEQVAESERNGGGGLKPRRSSEPPAALELPAETVQCSEGGLDHGVAVLPLMISEVALDNKLVKATTEAVTCNISTLVEKEQEFIVEIGSEPEHKPKPALEPEPEFEPELESEPQPQPQSQREPGLEPEPELESKSTAQLIHNQILLEEPHKEPVTDSNTAVDRKLLGESQPPTMDIQEPDPNFHYGDIDDLSTIIVPKAQVPVTPKNRHYGIKSSSSLRKVISGRKQSRRRLSEVGTPKRVRTPLSSRRKEPRTVPSKLQSEAFHATPRASPPKSAGPMNFWSALPGDPFFDPRWQDSHPDGEPTFEEFERRRILLEEHVINGAKRKKKASDDLMILDSSHVKKKTRAKTNSQATPKIKKLKVTKGPRTPTSKRAKYEDEVERKLHTPRSGKFLEYVKQKAAKERDGAKKEIAVEGLPDGTDGNTGAEPQVDATTATPTRRMRYGYGLSDSEEEDLLPIDSQDPQISSTQAQKRTRGRPRKAPVPLIAPDSPAPSPKRLRSMGSSAVDPLAKCGNAGYRCGKTLCFNCTDE</sequence>
<dbReference type="InterPro" id="IPR018465">
    <property type="entry name" value="Scm3/HJURP"/>
</dbReference>
<feature type="compositionally biased region" description="Basic and acidic residues" evidence="1">
    <location>
        <begin position="699"/>
        <end position="708"/>
    </location>
</feature>
<dbReference type="Gene3D" id="1.10.20.10">
    <property type="entry name" value="Histone, subunit A"/>
    <property type="match status" value="1"/>
</dbReference>
<feature type="region of interest" description="Disordered" evidence="1">
    <location>
        <begin position="493"/>
        <end position="512"/>
    </location>
</feature>
<dbReference type="GO" id="GO:0005634">
    <property type="term" value="C:nucleus"/>
    <property type="evidence" value="ECO:0007669"/>
    <property type="project" value="InterPro"/>
</dbReference>
<name>A0A7C8JK17_ORBOL</name>
<feature type="region of interest" description="Disordered" evidence="1">
    <location>
        <begin position="725"/>
        <end position="830"/>
    </location>
</feature>
<dbReference type="PANTHER" id="PTHR15992">
    <property type="entry name" value="HOLLIDAY JUNCTION RECOGNITION PROTEIN"/>
    <property type="match status" value="1"/>
</dbReference>
<feature type="region of interest" description="Disordered" evidence="1">
    <location>
        <begin position="306"/>
        <end position="350"/>
    </location>
</feature>
<feature type="compositionally biased region" description="Acidic residues" evidence="1">
    <location>
        <begin position="425"/>
        <end position="435"/>
    </location>
</feature>
<feature type="region of interest" description="Disordered" evidence="1">
    <location>
        <begin position="183"/>
        <end position="245"/>
    </location>
</feature>
<comment type="caution">
    <text evidence="2">The sequence shown here is derived from an EMBL/GenBank/DDBJ whole genome shotgun (WGS) entry which is preliminary data.</text>
</comment>
<protein>
    <submittedName>
        <fullName evidence="2">Uncharacterized protein</fullName>
    </submittedName>
</protein>
<evidence type="ECO:0000256" key="1">
    <source>
        <dbReference type="SAM" id="MobiDB-lite"/>
    </source>
</evidence>
<feature type="region of interest" description="Disordered" evidence="1">
    <location>
        <begin position="529"/>
        <end position="607"/>
    </location>
</feature>
<feature type="region of interest" description="Disordered" evidence="1">
    <location>
        <begin position="662"/>
        <end position="708"/>
    </location>
</feature>
<feature type="compositionally biased region" description="Acidic residues" evidence="1">
    <location>
        <begin position="204"/>
        <end position="219"/>
    </location>
</feature>
<organism evidence="2 3">
    <name type="scientific">Orbilia oligospora</name>
    <name type="common">Nematode-trapping fungus</name>
    <name type="synonym">Arthrobotrys oligospora</name>
    <dbReference type="NCBI Taxonomy" id="2813651"/>
    <lineage>
        <taxon>Eukaryota</taxon>
        <taxon>Fungi</taxon>
        <taxon>Dikarya</taxon>
        <taxon>Ascomycota</taxon>
        <taxon>Pezizomycotina</taxon>
        <taxon>Orbiliomycetes</taxon>
        <taxon>Orbiliales</taxon>
        <taxon>Orbiliaceae</taxon>
        <taxon>Orbilia</taxon>
    </lineage>
</organism>
<feature type="compositionally biased region" description="Polar residues" evidence="1">
    <location>
        <begin position="786"/>
        <end position="796"/>
    </location>
</feature>
<feature type="compositionally biased region" description="Basic residues" evidence="1">
    <location>
        <begin position="1"/>
        <end position="12"/>
    </location>
</feature>
<proteinExistence type="predicted"/>